<protein>
    <submittedName>
        <fullName evidence="1">Uncharacterized protein</fullName>
    </submittedName>
</protein>
<dbReference type="PROSITE" id="PS51257">
    <property type="entry name" value="PROKAR_LIPOPROTEIN"/>
    <property type="match status" value="1"/>
</dbReference>
<organism evidence="1">
    <name type="scientific">uncultured Poseidoniia archaeon</name>
    <dbReference type="NCBI Taxonomy" id="1697135"/>
    <lineage>
        <taxon>Archaea</taxon>
        <taxon>Methanobacteriati</taxon>
        <taxon>Thermoplasmatota</taxon>
        <taxon>Candidatus Poseidoniia</taxon>
        <taxon>environmental samples</taxon>
    </lineage>
</organism>
<accession>A0A1B1T9B1</accession>
<reference evidence="1" key="2">
    <citation type="journal article" date="2015" name="ISME J.">
        <title>A new class of marine Euryarchaeota group II from the Mediterranean deep chlorophyll maximum.</title>
        <authorList>
            <person name="Martin-Cuadrado A.B."/>
            <person name="Garcia-Heredia I."/>
            <person name="Molto A.G."/>
            <person name="Lopez-Ubeda R."/>
            <person name="Kimes N."/>
            <person name="Lopez-Garcia P."/>
            <person name="Moreira D."/>
            <person name="Rodriguez-Valera F."/>
        </authorList>
    </citation>
    <scope>NUCLEOTIDE SEQUENCE</scope>
</reference>
<sequence>MRALIIGLILVSCSLSGCLEVPLTDCPDDDCFPLSSDSLNAILSLPNSFNVLKLADDYEQLRIETSSQIEIQNEVVSIDWSVGKDESSNLSSIALRYNIANAAVDTEVIEGSGITNVRVGNVWFEGRDALPEYEDPFYEIARLAAEDPDGLWPPFSFDTTAFDDVEWQITGDLTSLQQVATGTNGTHTIILELGGAPPMIIGIEIYDGKGSDFSLSVETGDSAAITLQENLPRTAVQFIPENNSIPYDDIRIWSSTIPNGISEVDPSELDFHARIGSLNNSESLAQMNFADVLTNVSLDDGTWWEFYWMDVDLDGFVSGGDYYNIRTNSTVDATISVFDTWANKWTDDLL</sequence>
<name>A0A1B1T9B1_9ARCH</name>
<reference evidence="1" key="1">
    <citation type="submission" date="2014-11" db="EMBL/GenBank/DDBJ databases">
        <authorList>
            <person name="Zhu J."/>
            <person name="Qi W."/>
            <person name="Song R."/>
        </authorList>
    </citation>
    <scope>NUCLEOTIDE SEQUENCE</scope>
</reference>
<dbReference type="AlphaFoldDB" id="A0A1B1T9B1"/>
<proteinExistence type="predicted"/>
<evidence type="ECO:0000313" key="1">
    <source>
        <dbReference type="EMBL" id="ANV78855.1"/>
    </source>
</evidence>
<dbReference type="EMBL" id="KP211802">
    <property type="protein sequence ID" value="ANV78855.1"/>
    <property type="molecule type" value="Genomic_DNA"/>
</dbReference>